<dbReference type="Proteomes" id="UP000320176">
    <property type="component" value="Unassembled WGS sequence"/>
</dbReference>
<dbReference type="PIRSF" id="PIRSF006402">
    <property type="entry name" value="UCP006402_thioredoxin"/>
    <property type="match status" value="1"/>
</dbReference>
<evidence type="ECO:0000313" key="3">
    <source>
        <dbReference type="EMBL" id="TWT93736.1"/>
    </source>
</evidence>
<dbReference type="InterPro" id="IPR036249">
    <property type="entry name" value="Thioredoxin-like_sf"/>
</dbReference>
<protein>
    <recommendedName>
        <fullName evidence="2">Spermatogenesis-associated protein 20-like TRX domain-containing protein</fullName>
    </recommendedName>
</protein>
<keyword evidence="4" id="KW-1185">Reference proteome</keyword>
<dbReference type="SUPFAM" id="SSF52833">
    <property type="entry name" value="Thioredoxin-like"/>
    <property type="match status" value="1"/>
</dbReference>
<feature type="region of interest" description="Disordered" evidence="1">
    <location>
        <begin position="187"/>
        <end position="219"/>
    </location>
</feature>
<dbReference type="EMBL" id="SJPN01000008">
    <property type="protein sequence ID" value="TWT93736.1"/>
    <property type="molecule type" value="Genomic_DNA"/>
</dbReference>
<feature type="domain" description="Spermatogenesis-associated protein 20-like TRX" evidence="2">
    <location>
        <begin position="38"/>
        <end position="201"/>
    </location>
</feature>
<dbReference type="PANTHER" id="PTHR42899:SF1">
    <property type="entry name" value="SPERMATOGENESIS-ASSOCIATED PROTEIN 20"/>
    <property type="match status" value="1"/>
</dbReference>
<dbReference type="AlphaFoldDB" id="A0A5C6A2W3"/>
<dbReference type="CDD" id="cd02955">
    <property type="entry name" value="SSP411"/>
    <property type="match status" value="1"/>
</dbReference>
<comment type="caution">
    <text evidence="3">The sequence shown here is derived from an EMBL/GenBank/DDBJ whole genome shotgun (WGS) entry which is preliminary data.</text>
</comment>
<dbReference type="PANTHER" id="PTHR42899">
    <property type="entry name" value="SPERMATOGENESIS-ASSOCIATED PROTEIN 20"/>
    <property type="match status" value="1"/>
</dbReference>
<dbReference type="InterPro" id="IPR012341">
    <property type="entry name" value="6hp_glycosidase-like_sf"/>
</dbReference>
<dbReference type="Gene3D" id="3.40.30.10">
    <property type="entry name" value="Glutaredoxin"/>
    <property type="match status" value="1"/>
</dbReference>
<dbReference type="InterPro" id="IPR008928">
    <property type="entry name" value="6-hairpin_glycosidase_sf"/>
</dbReference>
<dbReference type="SUPFAM" id="SSF48208">
    <property type="entry name" value="Six-hairpin glycosidases"/>
    <property type="match status" value="1"/>
</dbReference>
<accession>A0A5C6A2W3</accession>
<dbReference type="Pfam" id="PF03190">
    <property type="entry name" value="Thioredox_DsbH"/>
    <property type="match status" value="1"/>
</dbReference>
<dbReference type="GO" id="GO:0005975">
    <property type="term" value="P:carbohydrate metabolic process"/>
    <property type="evidence" value="ECO:0007669"/>
    <property type="project" value="InterPro"/>
</dbReference>
<evidence type="ECO:0000313" key="4">
    <source>
        <dbReference type="Proteomes" id="UP000320176"/>
    </source>
</evidence>
<organism evidence="3 4">
    <name type="scientific">Stieleria varia</name>
    <dbReference type="NCBI Taxonomy" id="2528005"/>
    <lineage>
        <taxon>Bacteria</taxon>
        <taxon>Pseudomonadati</taxon>
        <taxon>Planctomycetota</taxon>
        <taxon>Planctomycetia</taxon>
        <taxon>Pirellulales</taxon>
        <taxon>Pirellulaceae</taxon>
        <taxon>Stieleria</taxon>
    </lineage>
</organism>
<proteinExistence type="predicted"/>
<sequence>MNSSRLCLSLLLCLISLGWCSPLERIFAEEPTQPARPTNRLAAESSPYLLQHAHNPVDWYPWGDEAFAKAKRENKMVFLSVGYAACHWCHVMERETFEDAEIAAFLNEHFVCIKVDREERPDVDQIYMTAVQMISGSGGWPMSVFLLPDAKPFWGGTYFPARTGDRGQATGFLSIIRQINEAWKSQPDTVSKQAEHVTSAIQAQQALESKEERSKRPALQPSWVDAVARELARQFDEDHGGFGYSETNPNQPKFPEPSNLIYLLHRAKQQGLDEVERERARTMLTATLDGMIAGAMFDHIGGGFHRYSVDRYWMIPHFEKMLYDNAQLASVFAQAYQLTENPEYRLIAERTCQFVIDELTAPGGGFYSSLDADSEGVEGKFYRWTKEELDEAANEIDGYATFAKTYRLDQPPTFEEEFFVPHPGKPLAEIAGETGKTFPELVASLEASRKRLLEVRAKRKRPPTDTKILTAWNGLMIAGLADAGRLLDRPDFIDAAIASADFIQSNLVDENGRLLRTHAGGAAKLNGYIDDYAFYVSGLLALYQATENPKWLAAAEQWNDKLLELFWDEADHGFFFTTHDHPTLIVRVKDSVDSAVPSGVGVTLQNLADLVRLTEDKGKPKLYVERILQTLSSLTPYFQRAPASVPRAATVLAQSTSAFPG</sequence>
<evidence type="ECO:0000256" key="1">
    <source>
        <dbReference type="SAM" id="MobiDB-lite"/>
    </source>
</evidence>
<dbReference type="InterPro" id="IPR004879">
    <property type="entry name" value="Ssp411-like_TRX"/>
</dbReference>
<dbReference type="RefSeq" id="WP_146522578.1">
    <property type="nucleotide sequence ID" value="NZ_CP151726.1"/>
</dbReference>
<gene>
    <name evidence="3" type="ORF">Pla52n_55640</name>
</gene>
<dbReference type="InterPro" id="IPR024705">
    <property type="entry name" value="Ssp411"/>
</dbReference>
<name>A0A5C6A2W3_9BACT</name>
<reference evidence="3 4" key="1">
    <citation type="submission" date="2019-02" db="EMBL/GenBank/DDBJ databases">
        <title>Deep-cultivation of Planctomycetes and their phenomic and genomic characterization uncovers novel biology.</title>
        <authorList>
            <person name="Wiegand S."/>
            <person name="Jogler M."/>
            <person name="Boedeker C."/>
            <person name="Pinto D."/>
            <person name="Vollmers J."/>
            <person name="Rivas-Marin E."/>
            <person name="Kohn T."/>
            <person name="Peeters S.H."/>
            <person name="Heuer A."/>
            <person name="Rast P."/>
            <person name="Oberbeckmann S."/>
            <person name="Bunk B."/>
            <person name="Jeske O."/>
            <person name="Meyerdierks A."/>
            <person name="Storesund J.E."/>
            <person name="Kallscheuer N."/>
            <person name="Luecker S."/>
            <person name="Lage O.M."/>
            <person name="Pohl T."/>
            <person name="Merkel B.J."/>
            <person name="Hornburger P."/>
            <person name="Mueller R.-W."/>
            <person name="Bruemmer F."/>
            <person name="Labrenz M."/>
            <person name="Spormann A.M."/>
            <person name="Op Den Camp H."/>
            <person name="Overmann J."/>
            <person name="Amann R."/>
            <person name="Jetten M.S.M."/>
            <person name="Mascher T."/>
            <person name="Medema M.H."/>
            <person name="Devos D.P."/>
            <person name="Kaster A.-K."/>
            <person name="Ovreas L."/>
            <person name="Rohde M."/>
            <person name="Galperin M.Y."/>
            <person name="Jogler C."/>
        </authorList>
    </citation>
    <scope>NUCLEOTIDE SEQUENCE [LARGE SCALE GENOMIC DNA]</scope>
    <source>
        <strain evidence="3 4">Pla52n</strain>
    </source>
</reference>
<dbReference type="Gene3D" id="1.50.10.10">
    <property type="match status" value="2"/>
</dbReference>
<evidence type="ECO:0000259" key="2">
    <source>
        <dbReference type="Pfam" id="PF03190"/>
    </source>
</evidence>
<dbReference type="OrthoDB" id="9762614at2"/>